<protein>
    <submittedName>
        <fullName evidence="3">DUF445 domain-containing protein</fullName>
    </submittedName>
</protein>
<dbReference type="PANTHER" id="PTHR38442:SF1">
    <property type="entry name" value="INNER MEMBRANE PROTEIN"/>
    <property type="match status" value="1"/>
</dbReference>
<organism evidence="3 4">
    <name type="scientific">Branchiibius cervicis</name>
    <dbReference type="NCBI Taxonomy" id="908252"/>
    <lineage>
        <taxon>Bacteria</taxon>
        <taxon>Bacillati</taxon>
        <taxon>Actinomycetota</taxon>
        <taxon>Actinomycetes</taxon>
        <taxon>Micrococcales</taxon>
        <taxon>Dermacoccaceae</taxon>
        <taxon>Branchiibius</taxon>
    </lineage>
</organism>
<keyword evidence="2" id="KW-0472">Membrane</keyword>
<keyword evidence="2" id="KW-1133">Transmembrane helix</keyword>
<feature type="region of interest" description="Disordered" evidence="1">
    <location>
        <begin position="1"/>
        <end position="23"/>
    </location>
</feature>
<evidence type="ECO:0000256" key="1">
    <source>
        <dbReference type="SAM" id="MobiDB-lite"/>
    </source>
</evidence>
<keyword evidence="4" id="KW-1185">Reference proteome</keyword>
<reference evidence="4" key="1">
    <citation type="journal article" date="2019" name="Int. J. Syst. Evol. Microbiol.">
        <title>The Global Catalogue of Microorganisms (GCM) 10K type strain sequencing project: providing services to taxonomists for standard genome sequencing and annotation.</title>
        <authorList>
            <consortium name="The Broad Institute Genomics Platform"/>
            <consortium name="The Broad Institute Genome Sequencing Center for Infectious Disease"/>
            <person name="Wu L."/>
            <person name="Ma J."/>
        </authorList>
    </citation>
    <scope>NUCLEOTIDE SEQUENCE [LARGE SCALE GENOMIC DNA]</scope>
    <source>
        <strain evidence="4">NBRC 106593</strain>
    </source>
</reference>
<dbReference type="InterPro" id="IPR016024">
    <property type="entry name" value="ARM-type_fold"/>
</dbReference>
<dbReference type="PANTHER" id="PTHR38442">
    <property type="entry name" value="INNER MEMBRANE PROTEIN-RELATED"/>
    <property type="match status" value="1"/>
</dbReference>
<dbReference type="Pfam" id="PF04286">
    <property type="entry name" value="DUF445"/>
    <property type="match status" value="1"/>
</dbReference>
<name>A0ABW2AR69_9MICO</name>
<evidence type="ECO:0000256" key="2">
    <source>
        <dbReference type="SAM" id="Phobius"/>
    </source>
</evidence>
<keyword evidence="2" id="KW-0812">Transmembrane</keyword>
<gene>
    <name evidence="3" type="ORF">ACFQBT_06110</name>
</gene>
<dbReference type="Proteomes" id="UP001596356">
    <property type="component" value="Unassembled WGS sequence"/>
</dbReference>
<accession>A0ABW2AR69</accession>
<sequence length="428" mass="46906">MSTAETAPARSAPSGPMLDSAGDARRRSALRRMRFVATGLLVLAAIVFVATHGHGGVWGYVNAASEAAMVGAVADWFAVTALFRHPLGLPIPHTAIIPERKDSIGENLEEFVTENFLTADNVQERLAGAQVARRIGEWLAEPVNARRVVDQSAPALARAVGNIKDEDVKGLLDRVLLPRVAREPVSELLGTLLEGIVDDGSHHGLVDLTARELHAWVRDNRSSVTSIISERAPSWSPKWLDDTVSTRLHTEIVKWLEDIRDNPNHPVRGALDNVLRQLADQLQHDPDTMQQTEALKVRLLSHPNVSTSLLSLWRSGQTVLVDALNDPDGDLRVRLARLIGDTGQRLVTDPELQAAVDRRISEVAGHLVSTYGRELSSVISQTIQRWDGKEASERIELHVGRDLQFIRINGTVVGGLVGLLIYTVSQFL</sequence>
<dbReference type="InterPro" id="IPR007383">
    <property type="entry name" value="DUF445"/>
</dbReference>
<evidence type="ECO:0000313" key="4">
    <source>
        <dbReference type="Proteomes" id="UP001596356"/>
    </source>
</evidence>
<dbReference type="EMBL" id="JBHSWJ010000002">
    <property type="protein sequence ID" value="MFC6713429.1"/>
    <property type="molecule type" value="Genomic_DNA"/>
</dbReference>
<comment type="caution">
    <text evidence="3">The sequence shown here is derived from an EMBL/GenBank/DDBJ whole genome shotgun (WGS) entry which is preliminary data.</text>
</comment>
<evidence type="ECO:0000313" key="3">
    <source>
        <dbReference type="EMBL" id="MFC6713429.1"/>
    </source>
</evidence>
<dbReference type="RefSeq" id="WP_377821172.1">
    <property type="nucleotide sequence ID" value="NZ_JBHSWJ010000002.1"/>
</dbReference>
<dbReference type="SUPFAM" id="SSF48371">
    <property type="entry name" value="ARM repeat"/>
    <property type="match status" value="1"/>
</dbReference>
<proteinExistence type="predicted"/>
<feature type="transmembrane region" description="Helical" evidence="2">
    <location>
        <begin position="35"/>
        <end position="54"/>
    </location>
</feature>